<protein>
    <submittedName>
        <fullName evidence="3">Predicted protein</fullName>
    </submittedName>
</protein>
<dbReference type="Gene3D" id="3.60.15.10">
    <property type="entry name" value="Ribonuclease Z/Hydroxyacylglutathione hydrolase-like"/>
    <property type="match status" value="1"/>
</dbReference>
<dbReference type="Pfam" id="PF12706">
    <property type="entry name" value="Lactamase_B_2"/>
    <property type="match status" value="1"/>
</dbReference>
<dbReference type="InParanoid" id="D2V1N6"/>
<dbReference type="VEuPathDB" id="AmoebaDB:NAEGRDRAFT_62639"/>
<dbReference type="PANTHER" id="PTHR43546:SF9">
    <property type="entry name" value="L-ASCORBATE-6-PHOSPHATE LACTONASE ULAG-RELATED"/>
    <property type="match status" value="1"/>
</dbReference>
<dbReference type="EMBL" id="GG738848">
    <property type="protein sequence ID" value="EFC49340.1"/>
    <property type="molecule type" value="Genomic_DNA"/>
</dbReference>
<dbReference type="Proteomes" id="UP000006671">
    <property type="component" value="Unassembled WGS sequence"/>
</dbReference>
<gene>
    <name evidence="3" type="ORF">NAEGRDRAFT_62639</name>
</gene>
<accession>D2V1N6</accession>
<evidence type="ECO:0000313" key="4">
    <source>
        <dbReference type="Proteomes" id="UP000006671"/>
    </source>
</evidence>
<keyword evidence="4" id="KW-1185">Reference proteome</keyword>
<dbReference type="AlphaFoldDB" id="D2V1N6"/>
<dbReference type="GO" id="GO:0016787">
    <property type="term" value="F:hydrolase activity"/>
    <property type="evidence" value="ECO:0007669"/>
    <property type="project" value="UniProtKB-KW"/>
</dbReference>
<name>D2V1N6_NAEGR</name>
<dbReference type="InterPro" id="IPR001279">
    <property type="entry name" value="Metallo-B-lactamas"/>
</dbReference>
<reference evidence="3 4" key="1">
    <citation type="journal article" date="2010" name="Cell">
        <title>The genome of Naegleria gruberi illuminates early eukaryotic versatility.</title>
        <authorList>
            <person name="Fritz-Laylin L.K."/>
            <person name="Prochnik S.E."/>
            <person name="Ginger M.L."/>
            <person name="Dacks J.B."/>
            <person name="Carpenter M.L."/>
            <person name="Field M.C."/>
            <person name="Kuo A."/>
            <person name="Paredez A."/>
            <person name="Chapman J."/>
            <person name="Pham J."/>
            <person name="Shu S."/>
            <person name="Neupane R."/>
            <person name="Cipriano M."/>
            <person name="Mancuso J."/>
            <person name="Tu H."/>
            <person name="Salamov A."/>
            <person name="Lindquist E."/>
            <person name="Shapiro H."/>
            <person name="Lucas S."/>
            <person name="Grigoriev I.V."/>
            <person name="Cande W.Z."/>
            <person name="Fulton C."/>
            <person name="Rokhsar D.S."/>
            <person name="Dawson S.C."/>
        </authorList>
    </citation>
    <scope>NUCLEOTIDE SEQUENCE [LARGE SCALE GENOMIC DNA]</scope>
    <source>
        <strain evidence="3 4">NEG-M</strain>
    </source>
</reference>
<dbReference type="GeneID" id="8855197"/>
<dbReference type="PANTHER" id="PTHR43546">
    <property type="entry name" value="UPF0173 METAL-DEPENDENT HYDROLASE MJ1163-RELATED"/>
    <property type="match status" value="1"/>
</dbReference>
<dbReference type="RefSeq" id="XP_002682084.1">
    <property type="nucleotide sequence ID" value="XM_002682038.1"/>
</dbReference>
<sequence>MSTATSTEQLPKGTIRSIGGATFVYETTTENSNETVQIAIDPMLCPQGHVFDFGLFKSERLNAPSLKGENDLTNIDLWLLTHGHEDHVDRYGLEKILKGNPKSIIVAHPGVQFLLTQIFKHEDITFDGRVVHWMNPQQDLELQVKGLTISIHSVNAIHGQNEEFGNITMGNANGYIVKIKENQTKFYVTGDSVFNERNIAKDVDELTREQFDFVITNGGEASLKKTPFVGDISTNVIGNITNNSQNIIELHKKLVPKQTLIVHHGTLSHYDEILGRDSFAHVSADIIPLFPGDIHQTL</sequence>
<keyword evidence="1" id="KW-0378">Hydrolase</keyword>
<evidence type="ECO:0000313" key="3">
    <source>
        <dbReference type="EMBL" id="EFC49340.1"/>
    </source>
</evidence>
<dbReference type="OrthoDB" id="10406528at2759"/>
<feature type="domain" description="Metallo-beta-lactamase" evidence="2">
    <location>
        <begin position="57"/>
        <end position="264"/>
    </location>
</feature>
<dbReference type="KEGG" id="ngr:NAEGRDRAFT_62639"/>
<evidence type="ECO:0000259" key="2">
    <source>
        <dbReference type="Pfam" id="PF12706"/>
    </source>
</evidence>
<organism evidence="4">
    <name type="scientific">Naegleria gruberi</name>
    <name type="common">Amoeba</name>
    <dbReference type="NCBI Taxonomy" id="5762"/>
    <lineage>
        <taxon>Eukaryota</taxon>
        <taxon>Discoba</taxon>
        <taxon>Heterolobosea</taxon>
        <taxon>Tetramitia</taxon>
        <taxon>Eutetramitia</taxon>
        <taxon>Vahlkampfiidae</taxon>
        <taxon>Naegleria</taxon>
    </lineage>
</organism>
<evidence type="ECO:0000256" key="1">
    <source>
        <dbReference type="ARBA" id="ARBA00022801"/>
    </source>
</evidence>
<dbReference type="InterPro" id="IPR050114">
    <property type="entry name" value="UPF0173_UPF0282_UlaG_hydrolase"/>
</dbReference>
<proteinExistence type="predicted"/>
<dbReference type="InterPro" id="IPR036866">
    <property type="entry name" value="RibonucZ/Hydroxyglut_hydro"/>
</dbReference>
<dbReference type="SUPFAM" id="SSF56281">
    <property type="entry name" value="Metallo-hydrolase/oxidoreductase"/>
    <property type="match status" value="1"/>
</dbReference>